<accession>A0AAD1MCF0</accession>
<gene>
    <name evidence="2" type="ORF">MAIC_25290</name>
</gene>
<dbReference type="SUPFAM" id="SSF54427">
    <property type="entry name" value="NTF2-like"/>
    <property type="match status" value="1"/>
</dbReference>
<feature type="domain" description="SnoaL-like" evidence="1">
    <location>
        <begin position="8"/>
        <end position="132"/>
    </location>
</feature>
<evidence type="ECO:0000313" key="2">
    <source>
        <dbReference type="EMBL" id="BBX07726.1"/>
    </source>
</evidence>
<dbReference type="Gene3D" id="3.10.450.50">
    <property type="match status" value="1"/>
</dbReference>
<reference evidence="2 3" key="1">
    <citation type="journal article" date="2019" name="Emerg. Microbes Infect.">
        <title>Comprehensive subspecies identification of 175 nontuberculous mycobacteria species based on 7547 genomic profiles.</title>
        <authorList>
            <person name="Matsumoto Y."/>
            <person name="Kinjo T."/>
            <person name="Motooka D."/>
            <person name="Nabeya D."/>
            <person name="Jung N."/>
            <person name="Uechi K."/>
            <person name="Horii T."/>
            <person name="Iida T."/>
            <person name="Fujita J."/>
            <person name="Nakamura S."/>
        </authorList>
    </citation>
    <scope>NUCLEOTIDE SEQUENCE [LARGE SCALE GENOMIC DNA]</scope>
    <source>
        <strain evidence="2 3">JCM 6376</strain>
    </source>
</reference>
<dbReference type="EMBL" id="AP022561">
    <property type="protein sequence ID" value="BBX07726.1"/>
    <property type="molecule type" value="Genomic_DNA"/>
</dbReference>
<dbReference type="CDD" id="cd00531">
    <property type="entry name" value="NTF2_like"/>
    <property type="match status" value="1"/>
</dbReference>
<dbReference type="InterPro" id="IPR037401">
    <property type="entry name" value="SnoaL-like"/>
</dbReference>
<dbReference type="InterPro" id="IPR032710">
    <property type="entry name" value="NTF2-like_dom_sf"/>
</dbReference>
<name>A0AAD1MCF0_9MYCO</name>
<evidence type="ECO:0000313" key="3">
    <source>
        <dbReference type="Proteomes" id="UP000467327"/>
    </source>
</evidence>
<dbReference type="RefSeq" id="WP_115319886.1">
    <property type="nucleotide sequence ID" value="NZ_AP022561.1"/>
</dbReference>
<organism evidence="2 3">
    <name type="scientific">Mycolicibacterium aichiense</name>
    <dbReference type="NCBI Taxonomy" id="1799"/>
    <lineage>
        <taxon>Bacteria</taxon>
        <taxon>Bacillati</taxon>
        <taxon>Actinomycetota</taxon>
        <taxon>Actinomycetes</taxon>
        <taxon>Mycobacteriales</taxon>
        <taxon>Mycobacteriaceae</taxon>
        <taxon>Mycolicibacterium</taxon>
    </lineage>
</organism>
<dbReference type="AlphaFoldDB" id="A0AAD1MCF0"/>
<keyword evidence="3" id="KW-1185">Reference proteome</keyword>
<protein>
    <recommendedName>
        <fullName evidence="1">SnoaL-like domain-containing protein</fullName>
    </recommendedName>
</protein>
<evidence type="ECO:0000259" key="1">
    <source>
        <dbReference type="Pfam" id="PF13577"/>
    </source>
</evidence>
<dbReference type="KEGG" id="maic:MAIC_25290"/>
<dbReference type="Pfam" id="PF13577">
    <property type="entry name" value="SnoaL_4"/>
    <property type="match status" value="1"/>
</dbReference>
<sequence>MNVDKRLQRLIDKDEIRELALRYCRGVDRKDPSLLRSLYTSDGIDNHANIFRGSADAYVDFLESSFQFIQIGAHYVCNHLIELDGDEASGEVYALGYHILPSADGPPIESFVGVRYLDRYRREDGEWRFASREVVVDLDRSRTVEHCGAGLVDPQEDLSYRVLHGERFRRCSSNYDESARLGMPTD</sequence>
<proteinExistence type="predicted"/>
<dbReference type="Proteomes" id="UP000467327">
    <property type="component" value="Chromosome"/>
</dbReference>